<keyword evidence="3" id="KW-1134">Transmembrane beta strand</keyword>
<dbReference type="InterPro" id="IPR012910">
    <property type="entry name" value="Plug_dom"/>
</dbReference>
<dbReference type="Gene3D" id="2.170.130.10">
    <property type="entry name" value="TonB-dependent receptor, plug domain"/>
    <property type="match status" value="1"/>
</dbReference>
<feature type="region of interest" description="Disordered" evidence="11">
    <location>
        <begin position="618"/>
        <end position="644"/>
    </location>
</feature>
<keyword evidence="2" id="KW-0813">Transport</keyword>
<dbReference type="Proteomes" id="UP000598997">
    <property type="component" value="Unassembled WGS sequence"/>
</dbReference>
<keyword evidence="7 10" id="KW-0472">Membrane</keyword>
<keyword evidence="4" id="KW-0812">Transmembrane</keyword>
<evidence type="ECO:0000256" key="7">
    <source>
        <dbReference type="ARBA" id="ARBA00023136"/>
    </source>
</evidence>
<evidence type="ECO:0000259" key="13">
    <source>
        <dbReference type="Pfam" id="PF07715"/>
    </source>
</evidence>
<proteinExistence type="inferred from homology"/>
<feature type="domain" description="TonB-dependent receptor-like beta-barrel" evidence="12">
    <location>
        <begin position="247"/>
        <end position="763"/>
    </location>
</feature>
<evidence type="ECO:0000256" key="4">
    <source>
        <dbReference type="ARBA" id="ARBA00022692"/>
    </source>
</evidence>
<evidence type="ECO:0000259" key="12">
    <source>
        <dbReference type="Pfam" id="PF00593"/>
    </source>
</evidence>
<dbReference type="PANTHER" id="PTHR30069:SF29">
    <property type="entry name" value="HEMOGLOBIN AND HEMOGLOBIN-HAPTOGLOBIN-BINDING PROTEIN 1-RELATED"/>
    <property type="match status" value="1"/>
</dbReference>
<comment type="subcellular location">
    <subcellularLocation>
        <location evidence="1">Cell outer membrane</location>
        <topology evidence="1">Multi-pass membrane protein</topology>
    </subcellularLocation>
</comment>
<sequence>MLAFAASAAPAFAQEDPVAGMEDNEIVVTAERIRGQVEAPQAPIAVLEEDEIASYGVASLAELIDELAPQTGSARGRGGGRPAFLVNGRRVNGFREMRNYPPEAIRRVEILPEEVALRYGFRPDQRVVNFILKDNFVSVSGDVEYGFPSGGGYSTNEIEGSFLRIDGDNRLNIAFEAEDSSMLTEAERDVSSVSATPLTGDADPAAYRSLVADSRDLQLNANWTKSLGEGGLGGAITLSATATRSDNLSWRGLDAVTLTDGGGNSAYRTLYDEDSGFGPRIRDTKSQGFELGVSYDTRLGDWGLTATTNWAHDETRTFTDASADTAALQDAVAAGTIAYDAPVATLLSSGLVEARDTYRADTNTESVSSLVTVTGHPVVLPAGELSLVLKAGYDWNGIDSSDTRNPLRDAKLTRGDASGGFSVGVPIASRREGFLSAIGDLTLDLSGGVNHLSDFGTLFDGSAGLNWGVTEKLDLQASYIYREAAPSLSQLGAPQVVTTGSTVYDFTTGQTVLVDILSGGNPDLVAEKQKDWKFSLNWDLPVLERSRFIVEYYDENSTNVSSSFPVLTPAIETAFPDRVVRDSDGNLVSIDQRPVTFASENGQRIRYGFDISDRIAGKEEEGARGGGRGRGGGGPGMGPPGGRSGGRWNVALYHTWRLQQDVLISADGPSLDLLDGDSLTSSPTARHEIELQGGVFYNGIGLRLSGNYYGGSSVDGSTSAGSTSLDFHDYATFDARLFVDLERQFKDVDFLKGSRFSIRVDNIFDAQQRVTDEFGVVPVSYLPDFTDPKGRFIEFDFRKRF</sequence>
<dbReference type="Pfam" id="PF00593">
    <property type="entry name" value="TonB_dep_Rec_b-barrel"/>
    <property type="match status" value="1"/>
</dbReference>
<evidence type="ECO:0000256" key="6">
    <source>
        <dbReference type="ARBA" id="ARBA00023077"/>
    </source>
</evidence>
<evidence type="ECO:0000256" key="3">
    <source>
        <dbReference type="ARBA" id="ARBA00022452"/>
    </source>
</evidence>
<comment type="similarity">
    <text evidence="10">Belongs to the TonB-dependent receptor family.</text>
</comment>
<evidence type="ECO:0000313" key="14">
    <source>
        <dbReference type="EMBL" id="GGD45432.1"/>
    </source>
</evidence>
<evidence type="ECO:0000256" key="9">
    <source>
        <dbReference type="ARBA" id="ARBA00023237"/>
    </source>
</evidence>
<dbReference type="AlphaFoldDB" id="A0A916YHX8"/>
<keyword evidence="9" id="KW-0998">Cell outer membrane</keyword>
<keyword evidence="15" id="KW-1185">Reference proteome</keyword>
<protein>
    <submittedName>
        <fullName evidence="14">TonB-dependent receptor</fullName>
    </submittedName>
</protein>
<name>A0A916YHX8_9SPHN</name>
<dbReference type="InterPro" id="IPR036942">
    <property type="entry name" value="Beta-barrel_TonB_sf"/>
</dbReference>
<evidence type="ECO:0000256" key="5">
    <source>
        <dbReference type="ARBA" id="ARBA00022729"/>
    </source>
</evidence>
<dbReference type="Gene3D" id="2.40.170.20">
    <property type="entry name" value="TonB-dependent receptor, beta-barrel domain"/>
    <property type="match status" value="1"/>
</dbReference>
<dbReference type="EMBL" id="BMIO01000005">
    <property type="protein sequence ID" value="GGD45432.1"/>
    <property type="molecule type" value="Genomic_DNA"/>
</dbReference>
<dbReference type="Pfam" id="PF07715">
    <property type="entry name" value="Plug"/>
    <property type="match status" value="1"/>
</dbReference>
<evidence type="ECO:0000256" key="1">
    <source>
        <dbReference type="ARBA" id="ARBA00004571"/>
    </source>
</evidence>
<dbReference type="GO" id="GO:0015344">
    <property type="term" value="F:siderophore uptake transmembrane transporter activity"/>
    <property type="evidence" value="ECO:0007669"/>
    <property type="project" value="TreeGrafter"/>
</dbReference>
<gene>
    <name evidence="14" type="ORF">GCM10010989_19490</name>
</gene>
<dbReference type="GO" id="GO:0044718">
    <property type="term" value="P:siderophore transmembrane transport"/>
    <property type="evidence" value="ECO:0007669"/>
    <property type="project" value="TreeGrafter"/>
</dbReference>
<evidence type="ECO:0000313" key="15">
    <source>
        <dbReference type="Proteomes" id="UP000598997"/>
    </source>
</evidence>
<dbReference type="PANTHER" id="PTHR30069">
    <property type="entry name" value="TONB-DEPENDENT OUTER MEMBRANE RECEPTOR"/>
    <property type="match status" value="1"/>
</dbReference>
<keyword evidence="6 10" id="KW-0798">TonB box</keyword>
<keyword evidence="8 14" id="KW-0675">Receptor</keyword>
<comment type="caution">
    <text evidence="14">The sequence shown here is derived from an EMBL/GenBank/DDBJ whole genome shotgun (WGS) entry which is preliminary data.</text>
</comment>
<dbReference type="SUPFAM" id="SSF56935">
    <property type="entry name" value="Porins"/>
    <property type="match status" value="1"/>
</dbReference>
<evidence type="ECO:0000256" key="10">
    <source>
        <dbReference type="RuleBase" id="RU003357"/>
    </source>
</evidence>
<dbReference type="InterPro" id="IPR039426">
    <property type="entry name" value="TonB-dep_rcpt-like"/>
</dbReference>
<reference evidence="14 15" key="1">
    <citation type="journal article" date="2014" name="Int. J. Syst. Evol. Microbiol.">
        <title>Complete genome sequence of Corynebacterium casei LMG S-19264T (=DSM 44701T), isolated from a smear-ripened cheese.</title>
        <authorList>
            <consortium name="US DOE Joint Genome Institute (JGI-PGF)"/>
            <person name="Walter F."/>
            <person name="Albersmeier A."/>
            <person name="Kalinowski J."/>
            <person name="Ruckert C."/>
        </authorList>
    </citation>
    <scope>NUCLEOTIDE SEQUENCE [LARGE SCALE GENOMIC DNA]</scope>
    <source>
        <strain evidence="14 15">CGMCC 1.15358</strain>
    </source>
</reference>
<evidence type="ECO:0000256" key="8">
    <source>
        <dbReference type="ARBA" id="ARBA00023170"/>
    </source>
</evidence>
<dbReference type="InterPro" id="IPR000531">
    <property type="entry name" value="Beta-barrel_TonB"/>
</dbReference>
<feature type="domain" description="TonB-dependent receptor plug" evidence="13">
    <location>
        <begin position="72"/>
        <end position="120"/>
    </location>
</feature>
<keyword evidence="5" id="KW-0732">Signal</keyword>
<feature type="compositionally biased region" description="Gly residues" evidence="11">
    <location>
        <begin position="624"/>
        <end position="644"/>
    </location>
</feature>
<accession>A0A916YHX8</accession>
<organism evidence="14 15">
    <name type="scientific">Croceicoccus pelagius</name>
    <dbReference type="NCBI Taxonomy" id="1703341"/>
    <lineage>
        <taxon>Bacteria</taxon>
        <taxon>Pseudomonadati</taxon>
        <taxon>Pseudomonadota</taxon>
        <taxon>Alphaproteobacteria</taxon>
        <taxon>Sphingomonadales</taxon>
        <taxon>Erythrobacteraceae</taxon>
        <taxon>Croceicoccus</taxon>
    </lineage>
</organism>
<evidence type="ECO:0000256" key="11">
    <source>
        <dbReference type="SAM" id="MobiDB-lite"/>
    </source>
</evidence>
<evidence type="ECO:0000256" key="2">
    <source>
        <dbReference type="ARBA" id="ARBA00022448"/>
    </source>
</evidence>
<dbReference type="InterPro" id="IPR037066">
    <property type="entry name" value="Plug_dom_sf"/>
</dbReference>
<dbReference type="GO" id="GO:0009279">
    <property type="term" value="C:cell outer membrane"/>
    <property type="evidence" value="ECO:0007669"/>
    <property type="project" value="UniProtKB-SubCell"/>
</dbReference>